<name>A0A1J3JM14_NOCCA</name>
<evidence type="ECO:0000256" key="1">
    <source>
        <dbReference type="SAM" id="MobiDB-lite"/>
    </source>
</evidence>
<sequence>MWIKSNQHKTVNKHKPNQTKPNQSSIWIDQYNILYNTNLIIILSYEQIQNQTQQTRKELNGHKSTRRKNESENLHHEYAFR</sequence>
<proteinExistence type="predicted"/>
<accession>A0A1J3JM14</accession>
<protein>
    <submittedName>
        <fullName evidence="2">Uncharacterized protein</fullName>
    </submittedName>
</protein>
<organism evidence="2">
    <name type="scientific">Noccaea caerulescens</name>
    <name type="common">Alpine penny-cress</name>
    <name type="synonym">Thlaspi caerulescens</name>
    <dbReference type="NCBI Taxonomy" id="107243"/>
    <lineage>
        <taxon>Eukaryota</taxon>
        <taxon>Viridiplantae</taxon>
        <taxon>Streptophyta</taxon>
        <taxon>Embryophyta</taxon>
        <taxon>Tracheophyta</taxon>
        <taxon>Spermatophyta</taxon>
        <taxon>Magnoliopsida</taxon>
        <taxon>eudicotyledons</taxon>
        <taxon>Gunneridae</taxon>
        <taxon>Pentapetalae</taxon>
        <taxon>rosids</taxon>
        <taxon>malvids</taxon>
        <taxon>Brassicales</taxon>
        <taxon>Brassicaceae</taxon>
        <taxon>Coluteocarpeae</taxon>
        <taxon>Noccaea</taxon>
    </lineage>
</organism>
<reference evidence="2" key="1">
    <citation type="submission" date="2016-07" db="EMBL/GenBank/DDBJ databases">
        <title>De novo transcriptome assembly of four accessions of the metal hyperaccumulator plant Noccaea caerulescens.</title>
        <authorList>
            <person name="Blande D."/>
            <person name="Halimaa P."/>
            <person name="Tervahauta A.I."/>
            <person name="Aarts M.G."/>
            <person name="Karenlampi S.O."/>
        </authorList>
    </citation>
    <scope>NUCLEOTIDE SEQUENCE</scope>
</reference>
<feature type="compositionally biased region" description="Basic residues" evidence="1">
    <location>
        <begin position="1"/>
        <end position="17"/>
    </location>
</feature>
<feature type="region of interest" description="Disordered" evidence="1">
    <location>
        <begin position="1"/>
        <end position="22"/>
    </location>
</feature>
<gene>
    <name evidence="2" type="ORF">MP_TR11539_c0_g1_i1_g.34435</name>
</gene>
<dbReference type="EMBL" id="GEVM01012412">
    <property type="protein sequence ID" value="JAU93526.1"/>
    <property type="molecule type" value="Transcribed_RNA"/>
</dbReference>
<evidence type="ECO:0000313" key="2">
    <source>
        <dbReference type="EMBL" id="JAU93526.1"/>
    </source>
</evidence>
<dbReference type="AlphaFoldDB" id="A0A1J3JM14"/>
<feature type="region of interest" description="Disordered" evidence="1">
    <location>
        <begin position="51"/>
        <end position="81"/>
    </location>
</feature>
<feature type="compositionally biased region" description="Basic and acidic residues" evidence="1">
    <location>
        <begin position="55"/>
        <end position="81"/>
    </location>
</feature>